<dbReference type="STRING" id="269799.Gmet_1509"/>
<dbReference type="InterPro" id="IPR007214">
    <property type="entry name" value="YbaK/aa-tRNA-synth-assoc-dom"/>
</dbReference>
<dbReference type="Gene3D" id="3.90.960.10">
    <property type="entry name" value="YbaK/aminoacyl-tRNA synthetase-associated domain"/>
    <property type="match status" value="1"/>
</dbReference>
<dbReference type="AlphaFoldDB" id="Q39VI1"/>
<dbReference type="GO" id="GO:0002161">
    <property type="term" value="F:aminoacyl-tRNA deacylase activity"/>
    <property type="evidence" value="ECO:0007669"/>
    <property type="project" value="InterPro"/>
</dbReference>
<protein>
    <submittedName>
        <fullName evidence="2">Misacylated tRNA(Pro) deacylase, YbaK/ProX family</fullName>
    </submittedName>
</protein>
<dbReference type="Pfam" id="PF04073">
    <property type="entry name" value="tRNA_edit"/>
    <property type="match status" value="1"/>
</dbReference>
<dbReference type="CDD" id="cd04332">
    <property type="entry name" value="YbaK_like"/>
    <property type="match status" value="1"/>
</dbReference>
<evidence type="ECO:0000313" key="2">
    <source>
        <dbReference type="EMBL" id="ABB31743.1"/>
    </source>
</evidence>
<accession>Q39VI1</accession>
<dbReference type="SUPFAM" id="SSF55826">
    <property type="entry name" value="YbaK/ProRS associated domain"/>
    <property type="match status" value="1"/>
</dbReference>
<dbReference type="HOGENOM" id="CLU_119898_0_0_7"/>
<dbReference type="RefSeq" id="WP_004511558.1">
    <property type="nucleotide sequence ID" value="NC_007517.1"/>
</dbReference>
<gene>
    <name evidence="2" type="ordered locus">Gmet_1509</name>
</gene>
<reference evidence="2 3" key="2">
    <citation type="journal article" date="2009" name="BMC Microbiol.">
        <title>The genome sequence of Geobacter metallireducens: features of metabolism, physiology and regulation common and dissimilar to Geobacter sulfurreducens.</title>
        <authorList>
            <person name="Aklujkar M."/>
            <person name="Krushkal J."/>
            <person name="DiBartolo G."/>
            <person name="Lapidus A."/>
            <person name="Land M.L."/>
            <person name="Lovley D.R."/>
        </authorList>
    </citation>
    <scope>NUCLEOTIDE SEQUENCE [LARGE SCALE GENOMIC DNA]</scope>
    <source>
        <strain evidence="3">ATCC 53774 / DSM 7210 / GS-15</strain>
    </source>
</reference>
<dbReference type="KEGG" id="gme:Gmet_1509"/>
<dbReference type="PANTHER" id="PTHR30411:SF1">
    <property type="entry name" value="CYTOPLASMIC PROTEIN"/>
    <property type="match status" value="1"/>
</dbReference>
<evidence type="ECO:0000259" key="1">
    <source>
        <dbReference type="Pfam" id="PF04073"/>
    </source>
</evidence>
<dbReference type="PANTHER" id="PTHR30411">
    <property type="entry name" value="CYTOPLASMIC PROTEIN"/>
    <property type="match status" value="1"/>
</dbReference>
<feature type="domain" description="YbaK/aminoacyl-tRNA synthetase-associated" evidence="1">
    <location>
        <begin position="28"/>
        <end position="152"/>
    </location>
</feature>
<dbReference type="Proteomes" id="UP000007073">
    <property type="component" value="Chromosome"/>
</dbReference>
<evidence type="ECO:0000313" key="3">
    <source>
        <dbReference type="Proteomes" id="UP000007073"/>
    </source>
</evidence>
<name>Q39VI1_GEOMG</name>
<dbReference type="EMBL" id="CP000148">
    <property type="protein sequence ID" value="ABB31743.1"/>
    <property type="molecule type" value="Genomic_DNA"/>
</dbReference>
<dbReference type="eggNOG" id="COG2606">
    <property type="taxonomic scope" value="Bacteria"/>
</dbReference>
<sequence length="162" mass="17498">MDFVAGEAFSAFMETVEKSGIPFVLHAHAATRTVEEAGRNLTFDVSRIVKTVAFRIRSGGLVLAVLRGTRRVDYPNLAALIGVSRRDLAPLSPEEVREFLGVEPGSVSPMSLWENATALIDDEVLTILPTVYCGIGRPDRTLEVTPADLVRLAGGRTGGFSR</sequence>
<reference evidence="2 3" key="1">
    <citation type="submission" date="2005-10" db="EMBL/GenBank/DDBJ databases">
        <title>Complete sequence of Geobacter metallireducens GS-15.</title>
        <authorList>
            <consortium name="US DOE Joint Genome Institute"/>
            <person name="Copeland A."/>
            <person name="Lucas S."/>
            <person name="Lapidus A."/>
            <person name="Barry K."/>
            <person name="Detter J.C."/>
            <person name="Glavina T."/>
            <person name="Hammon N."/>
            <person name="Israni S."/>
            <person name="Pitluck S."/>
            <person name="Di Bartolo G."/>
            <person name="Chain P."/>
            <person name="Schmutz J."/>
            <person name="Larimer F."/>
            <person name="Land M."/>
            <person name="Kyrpides N."/>
            <person name="Ivanova N."/>
            <person name="Richardson P."/>
        </authorList>
    </citation>
    <scope>NUCLEOTIDE SEQUENCE [LARGE SCALE GENOMIC DNA]</scope>
    <source>
        <strain evidence="3">ATCC 53774 / DSM 7210 / GS-15</strain>
    </source>
</reference>
<organism evidence="2 3">
    <name type="scientific">Geobacter metallireducens (strain ATCC 53774 / DSM 7210 / GS-15)</name>
    <dbReference type="NCBI Taxonomy" id="269799"/>
    <lineage>
        <taxon>Bacteria</taxon>
        <taxon>Pseudomonadati</taxon>
        <taxon>Thermodesulfobacteriota</taxon>
        <taxon>Desulfuromonadia</taxon>
        <taxon>Geobacterales</taxon>
        <taxon>Geobacteraceae</taxon>
        <taxon>Geobacter</taxon>
    </lineage>
</organism>
<keyword evidence="3" id="KW-1185">Reference proteome</keyword>
<dbReference type="InterPro" id="IPR036754">
    <property type="entry name" value="YbaK/aa-tRNA-synt-asso_dom_sf"/>
</dbReference>
<proteinExistence type="predicted"/>